<dbReference type="Pfam" id="PF09296">
    <property type="entry name" value="NUDIX-like"/>
    <property type="match status" value="1"/>
</dbReference>
<keyword evidence="5" id="KW-0460">Magnesium</keyword>
<dbReference type="Gene3D" id="3.90.79.20">
    <property type="match status" value="1"/>
</dbReference>
<reference evidence="11" key="1">
    <citation type="submission" date="2025-08" db="UniProtKB">
        <authorList>
            <consortium name="Ensembl"/>
        </authorList>
    </citation>
    <scope>IDENTIFICATION</scope>
</reference>
<dbReference type="PANTHER" id="PTHR11383">
    <property type="entry name" value="NUCLEOSIDE DIPHOSPHATE-LINKED MOIETY X MOTIF 13"/>
    <property type="match status" value="1"/>
</dbReference>
<dbReference type="Proteomes" id="UP000694546">
    <property type="component" value="Chromosome 18"/>
</dbReference>
<dbReference type="InterPro" id="IPR015375">
    <property type="entry name" value="NADH_PPase-like_N"/>
</dbReference>
<evidence type="ECO:0000256" key="1">
    <source>
        <dbReference type="ARBA" id="ARBA00001946"/>
    </source>
</evidence>
<dbReference type="InterPro" id="IPR015376">
    <property type="entry name" value="Znr_NADH_PPase"/>
</dbReference>
<dbReference type="NCBIfam" id="NF001299">
    <property type="entry name" value="PRK00241.1"/>
    <property type="match status" value="1"/>
</dbReference>
<dbReference type="Gene3D" id="3.90.79.10">
    <property type="entry name" value="Nucleoside Triphosphate Pyrophosphohydrolase"/>
    <property type="match status" value="1"/>
</dbReference>
<dbReference type="GeneID" id="115531077"/>
<evidence type="ECO:0000256" key="8">
    <source>
        <dbReference type="ARBA" id="ARBA00049196"/>
    </source>
</evidence>
<dbReference type="Pfam" id="PF09297">
    <property type="entry name" value="Zn_ribbon_NUD"/>
    <property type="match status" value="1"/>
</dbReference>
<proteinExistence type="predicted"/>
<dbReference type="InterPro" id="IPR000086">
    <property type="entry name" value="NUDIX_hydrolase_dom"/>
</dbReference>
<dbReference type="EC" id="3.6.1.22" evidence="2"/>
<dbReference type="InterPro" id="IPR049734">
    <property type="entry name" value="NudC-like_C"/>
</dbReference>
<organism evidence="11 12">
    <name type="scientific">Gadus morhua</name>
    <name type="common">Atlantic cod</name>
    <dbReference type="NCBI Taxonomy" id="8049"/>
    <lineage>
        <taxon>Eukaryota</taxon>
        <taxon>Metazoa</taxon>
        <taxon>Chordata</taxon>
        <taxon>Craniata</taxon>
        <taxon>Vertebrata</taxon>
        <taxon>Euteleostomi</taxon>
        <taxon>Actinopterygii</taxon>
        <taxon>Neopterygii</taxon>
        <taxon>Teleostei</taxon>
        <taxon>Neoteleostei</taxon>
        <taxon>Acanthomorphata</taxon>
        <taxon>Zeiogadaria</taxon>
        <taxon>Gadariae</taxon>
        <taxon>Gadiformes</taxon>
        <taxon>Gadoidei</taxon>
        <taxon>Gadidae</taxon>
        <taxon>Gadus</taxon>
    </lineage>
</organism>
<name>A0A8C5BCU2_GADMO</name>
<protein>
    <recommendedName>
        <fullName evidence="2">NAD(+) diphosphatase</fullName>
        <ecNumber evidence="2">3.6.1.22</ecNumber>
    </recommendedName>
</protein>
<keyword evidence="6" id="KW-0520">NAD</keyword>
<dbReference type="OMA" id="PGQTEIH"/>
<dbReference type="OrthoDB" id="10249612at2759"/>
<evidence type="ECO:0000313" key="12">
    <source>
        <dbReference type="Proteomes" id="UP000694546"/>
    </source>
</evidence>
<evidence type="ECO:0000313" key="11">
    <source>
        <dbReference type="Ensembl" id="ENSGMOP00000044488.1"/>
    </source>
</evidence>
<dbReference type="RefSeq" id="XP_030195958.1">
    <property type="nucleotide sequence ID" value="XM_030340098.1"/>
</dbReference>
<dbReference type="SUPFAM" id="SSF55811">
    <property type="entry name" value="Nudix"/>
    <property type="match status" value="1"/>
</dbReference>
<dbReference type="RefSeq" id="XP_030195959.1">
    <property type="nucleotide sequence ID" value="XM_030340099.1"/>
</dbReference>
<keyword evidence="12" id="KW-1185">Reference proteome</keyword>
<dbReference type="InterPro" id="IPR015797">
    <property type="entry name" value="NUDIX_hydrolase-like_dom_sf"/>
</dbReference>
<reference evidence="11" key="2">
    <citation type="submission" date="2025-09" db="UniProtKB">
        <authorList>
            <consortium name="Ensembl"/>
        </authorList>
    </citation>
    <scope>IDENTIFICATION</scope>
</reference>
<evidence type="ECO:0000256" key="2">
    <source>
        <dbReference type="ARBA" id="ARBA00012381"/>
    </source>
</evidence>
<dbReference type="Pfam" id="PF00293">
    <property type="entry name" value="NUDIX"/>
    <property type="match status" value="1"/>
</dbReference>
<evidence type="ECO:0000256" key="5">
    <source>
        <dbReference type="ARBA" id="ARBA00022842"/>
    </source>
</evidence>
<feature type="domain" description="Nudix hydrolase" evidence="10">
    <location>
        <begin position="188"/>
        <end position="321"/>
    </location>
</feature>
<dbReference type="RefSeq" id="XP_030195960.1">
    <property type="nucleotide sequence ID" value="XM_030340100.1"/>
</dbReference>
<dbReference type="CDD" id="cd03429">
    <property type="entry name" value="NUDIX_NADH_pyrophosphatase_Nudt13"/>
    <property type="match status" value="1"/>
</dbReference>
<dbReference type="GeneTree" id="ENSGT00940000158879"/>
<evidence type="ECO:0000259" key="10">
    <source>
        <dbReference type="PROSITE" id="PS51462"/>
    </source>
</evidence>
<comment type="catalytic activity">
    <reaction evidence="7">
        <text>NADPH + H2O = reduced beta-nicotinamide D-ribonucleotide + adenosine 2',5'-bisphosphate + 2 H(+)</text>
        <dbReference type="Rhea" id="RHEA:60820"/>
        <dbReference type="ChEBI" id="CHEBI:15377"/>
        <dbReference type="ChEBI" id="CHEBI:15378"/>
        <dbReference type="ChEBI" id="CHEBI:57783"/>
        <dbReference type="ChEBI" id="CHEBI:90832"/>
        <dbReference type="ChEBI" id="CHEBI:194156"/>
    </reaction>
    <physiologicalReaction direction="left-to-right" evidence="7">
        <dbReference type="Rhea" id="RHEA:60821"/>
    </physiologicalReaction>
</comment>
<gene>
    <name evidence="11" type="primary">nudt13</name>
</gene>
<dbReference type="AlphaFoldDB" id="A0A8C5BCU2"/>
<dbReference type="GO" id="GO:0016787">
    <property type="term" value="F:hydrolase activity"/>
    <property type="evidence" value="ECO:0007669"/>
    <property type="project" value="InterPro"/>
</dbReference>
<dbReference type="Ensembl" id="ENSGMOT00000039050.1">
    <property type="protein sequence ID" value="ENSGMOP00000044488.1"/>
    <property type="gene ID" value="ENSGMOG00000013551.2"/>
</dbReference>
<dbReference type="PROSITE" id="PS51462">
    <property type="entry name" value="NUDIX"/>
    <property type="match status" value="1"/>
</dbReference>
<comment type="catalytic activity">
    <reaction evidence="8">
        <text>NAD(+) + H2O = beta-nicotinamide D-ribonucleotide + AMP + 2 H(+)</text>
        <dbReference type="Rhea" id="RHEA:11800"/>
        <dbReference type="ChEBI" id="CHEBI:14649"/>
        <dbReference type="ChEBI" id="CHEBI:15377"/>
        <dbReference type="ChEBI" id="CHEBI:15378"/>
        <dbReference type="ChEBI" id="CHEBI:57540"/>
        <dbReference type="ChEBI" id="CHEBI:456215"/>
        <dbReference type="EC" id="3.6.1.22"/>
    </reaction>
    <physiologicalReaction direction="left-to-right" evidence="8">
        <dbReference type="Rhea" id="RHEA:11801"/>
    </physiologicalReaction>
</comment>
<evidence type="ECO:0000256" key="7">
    <source>
        <dbReference type="ARBA" id="ARBA00047501"/>
    </source>
</evidence>
<evidence type="ECO:0000256" key="9">
    <source>
        <dbReference type="ARBA" id="ARBA00049264"/>
    </source>
</evidence>
<accession>A0A8C5BCU2</accession>
<evidence type="ECO:0000256" key="6">
    <source>
        <dbReference type="ARBA" id="ARBA00023027"/>
    </source>
</evidence>
<dbReference type="PROSITE" id="PS00893">
    <property type="entry name" value="NUDIX_BOX"/>
    <property type="match status" value="1"/>
</dbReference>
<sequence length="344" mass="38730">MLRCLRVLPARVTRNFSRCCSNYVARMRFINKLKEDEGACLTALESGNIFLYHTLAPLLRKTQQGVFQLPLLPFKDLEGILNRLGKDGSMVKDSVLITCTEQNRALFCLDVGELDQQAVEKECGGNFVDLRKAFFTLRGEEAPLVARGQALLRWHQGNGFCSASGKPTTRNQAGSQRVCHSNGLIYYPKMSPVIITLVSDGKRCLLARQASFPRGMFSALAGFCDMGETLEETLRREVAEEVGLEVVSVRYSGSQHWPFPQSSFMVACHATVSPGNTQVDVDHEELEEARWFTLEEIRAALKLRTPPRNPRDQPPTIWVPPSYAIAHKLIREWVDDQELHYDGE</sequence>
<dbReference type="InterPro" id="IPR020084">
    <property type="entry name" value="NUDIX_hydrolase_CS"/>
</dbReference>
<evidence type="ECO:0000256" key="4">
    <source>
        <dbReference type="ARBA" id="ARBA00022801"/>
    </source>
</evidence>
<evidence type="ECO:0000256" key="3">
    <source>
        <dbReference type="ARBA" id="ARBA00022723"/>
    </source>
</evidence>
<comment type="catalytic activity">
    <reaction evidence="9">
        <text>NADH + H2O = reduced beta-nicotinamide D-ribonucleotide + AMP + 2 H(+)</text>
        <dbReference type="Rhea" id="RHEA:48868"/>
        <dbReference type="ChEBI" id="CHEBI:15377"/>
        <dbReference type="ChEBI" id="CHEBI:15378"/>
        <dbReference type="ChEBI" id="CHEBI:57945"/>
        <dbReference type="ChEBI" id="CHEBI:90832"/>
        <dbReference type="ChEBI" id="CHEBI:456215"/>
        <dbReference type="EC" id="3.6.1.22"/>
    </reaction>
    <physiologicalReaction direction="left-to-right" evidence="9">
        <dbReference type="Rhea" id="RHEA:48869"/>
    </physiologicalReaction>
</comment>
<dbReference type="PANTHER" id="PTHR11383:SF3">
    <property type="entry name" value="NAD(P)H PYROPHOSPHATASE NUDT13, MITOCHONDRIAL"/>
    <property type="match status" value="1"/>
</dbReference>
<comment type="cofactor">
    <cofactor evidence="1">
        <name>Mg(2+)</name>
        <dbReference type="ChEBI" id="CHEBI:18420"/>
    </cofactor>
</comment>
<keyword evidence="3" id="KW-0479">Metal-binding</keyword>
<keyword evidence="4" id="KW-0378">Hydrolase</keyword>